<dbReference type="AlphaFoldDB" id="A0A7C9LRL9"/>
<gene>
    <name evidence="2" type="ORF">GO986_11950</name>
</gene>
<accession>A0A7C9LRL9</accession>
<comment type="caution">
    <text evidence="2">The sequence shown here is derived from an EMBL/GenBank/DDBJ whole genome shotgun (WGS) entry which is preliminary data.</text>
</comment>
<dbReference type="Pfam" id="PF20114">
    <property type="entry name" value="DUF6504"/>
    <property type="match status" value="1"/>
</dbReference>
<organism evidence="2 3">
    <name type="scientific">Deinococcus arboris</name>
    <dbReference type="NCBI Taxonomy" id="2682977"/>
    <lineage>
        <taxon>Bacteria</taxon>
        <taxon>Thermotogati</taxon>
        <taxon>Deinococcota</taxon>
        <taxon>Deinococci</taxon>
        <taxon>Deinococcales</taxon>
        <taxon>Deinococcaceae</taxon>
        <taxon>Deinococcus</taxon>
    </lineage>
</organism>
<evidence type="ECO:0000313" key="3">
    <source>
        <dbReference type="Proteomes" id="UP000483286"/>
    </source>
</evidence>
<dbReference type="RefSeq" id="WP_157459537.1">
    <property type="nucleotide sequence ID" value="NZ_WQLB01000015.1"/>
</dbReference>
<dbReference type="Proteomes" id="UP000483286">
    <property type="component" value="Unassembled WGS sequence"/>
</dbReference>
<evidence type="ECO:0000259" key="1">
    <source>
        <dbReference type="Pfam" id="PF20114"/>
    </source>
</evidence>
<dbReference type="InterPro" id="IPR045443">
    <property type="entry name" value="DUF6504"/>
</dbReference>
<dbReference type="EMBL" id="WQLB01000015">
    <property type="protein sequence ID" value="MVN87481.1"/>
    <property type="molecule type" value="Genomic_DNA"/>
</dbReference>
<sequence>MKAVQQEVTVVSSETGMPVQLTWQGRPYRVQAVLDRWRAGGRWWLGEQPRACFLVQAGTLTLELHQEAASPGRWWLARLQD</sequence>
<keyword evidence="3" id="KW-1185">Reference proteome</keyword>
<protein>
    <recommendedName>
        <fullName evidence="1">DUF6504 domain-containing protein</fullName>
    </recommendedName>
</protein>
<reference evidence="2 3" key="1">
    <citation type="submission" date="2019-12" db="EMBL/GenBank/DDBJ databases">
        <title>Deinococcus sp. HMF7620 Genome sequencing and assembly.</title>
        <authorList>
            <person name="Kang H."/>
            <person name="Kim H."/>
            <person name="Joh K."/>
        </authorList>
    </citation>
    <scope>NUCLEOTIDE SEQUENCE [LARGE SCALE GENOMIC DNA]</scope>
    <source>
        <strain evidence="2 3">HMF7620</strain>
    </source>
</reference>
<evidence type="ECO:0000313" key="2">
    <source>
        <dbReference type="EMBL" id="MVN87481.1"/>
    </source>
</evidence>
<name>A0A7C9LRL9_9DEIO</name>
<feature type="domain" description="DUF6504" evidence="1">
    <location>
        <begin position="7"/>
        <end position="81"/>
    </location>
</feature>
<proteinExistence type="predicted"/>